<dbReference type="InterPro" id="IPR050386">
    <property type="entry name" value="Glycosyl_hydrolase_5"/>
</dbReference>
<evidence type="ECO:0000256" key="1">
    <source>
        <dbReference type="ARBA" id="ARBA00004401"/>
    </source>
</evidence>
<organism evidence="15 16">
    <name type="scientific">Sphaerisporangium aureirubrum</name>
    <dbReference type="NCBI Taxonomy" id="1544736"/>
    <lineage>
        <taxon>Bacteria</taxon>
        <taxon>Bacillati</taxon>
        <taxon>Actinomycetota</taxon>
        <taxon>Actinomycetes</taxon>
        <taxon>Streptosporangiales</taxon>
        <taxon>Streptosporangiaceae</taxon>
        <taxon>Sphaerisporangium</taxon>
    </lineage>
</organism>
<evidence type="ECO:0000256" key="9">
    <source>
        <dbReference type="ARBA" id="ARBA00023295"/>
    </source>
</evidence>
<keyword evidence="2" id="KW-1003">Cell membrane</keyword>
<evidence type="ECO:0000256" key="6">
    <source>
        <dbReference type="ARBA" id="ARBA00022989"/>
    </source>
</evidence>
<dbReference type="SUPFAM" id="SSF49785">
    <property type="entry name" value="Galactose-binding domain-like"/>
    <property type="match status" value="3"/>
</dbReference>
<dbReference type="InterPro" id="IPR001547">
    <property type="entry name" value="Glyco_hydro_5"/>
</dbReference>
<name>A0ABW1NMZ6_9ACTN</name>
<dbReference type="SUPFAM" id="SSF51445">
    <property type="entry name" value="(Trans)glycosidases"/>
    <property type="match status" value="1"/>
</dbReference>
<keyword evidence="9" id="KW-0326">Glycosidase</keyword>
<evidence type="ECO:0000259" key="14">
    <source>
        <dbReference type="PROSITE" id="PS50022"/>
    </source>
</evidence>
<evidence type="ECO:0000256" key="13">
    <source>
        <dbReference type="SAM" id="SignalP"/>
    </source>
</evidence>
<dbReference type="Pfam" id="PF00150">
    <property type="entry name" value="Cellulase"/>
    <property type="match status" value="1"/>
</dbReference>
<evidence type="ECO:0000313" key="15">
    <source>
        <dbReference type="EMBL" id="MFC6084137.1"/>
    </source>
</evidence>
<evidence type="ECO:0000256" key="3">
    <source>
        <dbReference type="ARBA" id="ARBA00022692"/>
    </source>
</evidence>
<evidence type="ECO:0000256" key="12">
    <source>
        <dbReference type="ARBA" id="ARBA00041260"/>
    </source>
</evidence>
<dbReference type="Gene3D" id="2.60.120.260">
    <property type="entry name" value="Galactose-binding domain-like"/>
    <property type="match status" value="3"/>
</dbReference>
<dbReference type="Proteomes" id="UP001596137">
    <property type="component" value="Unassembled WGS sequence"/>
</dbReference>
<comment type="function">
    <text evidence="11">Glucosidase involved in the degradation of cellulosic biomass. Active on lichenan.</text>
</comment>
<evidence type="ECO:0000313" key="16">
    <source>
        <dbReference type="Proteomes" id="UP001596137"/>
    </source>
</evidence>
<keyword evidence="7" id="KW-0472">Membrane</keyword>
<keyword evidence="8" id="KW-0325">Glycoprotein</keyword>
<comment type="caution">
    <text evidence="15">The sequence shown here is derived from an EMBL/GenBank/DDBJ whole genome shotgun (WGS) entry which is preliminary data.</text>
</comment>
<proteinExistence type="predicted"/>
<dbReference type="PROSITE" id="PS50022">
    <property type="entry name" value="FA58C_3"/>
    <property type="match status" value="3"/>
</dbReference>
<evidence type="ECO:0000256" key="2">
    <source>
        <dbReference type="ARBA" id="ARBA00022475"/>
    </source>
</evidence>
<feature type="domain" description="F5/8 type C" evidence="14">
    <location>
        <begin position="68"/>
        <end position="211"/>
    </location>
</feature>
<dbReference type="InterPro" id="IPR000421">
    <property type="entry name" value="FA58C"/>
</dbReference>
<evidence type="ECO:0000256" key="5">
    <source>
        <dbReference type="ARBA" id="ARBA00022968"/>
    </source>
</evidence>
<dbReference type="RefSeq" id="WP_380756875.1">
    <property type="nucleotide sequence ID" value="NZ_JBHSRF010000038.1"/>
</dbReference>
<evidence type="ECO:0000256" key="7">
    <source>
        <dbReference type="ARBA" id="ARBA00023136"/>
    </source>
</evidence>
<keyword evidence="10" id="KW-0961">Cell wall biogenesis/degradation</keyword>
<keyword evidence="13" id="KW-0732">Signal</keyword>
<dbReference type="EMBL" id="JBHSRF010000038">
    <property type="protein sequence ID" value="MFC6084137.1"/>
    <property type="molecule type" value="Genomic_DNA"/>
</dbReference>
<feature type="domain" description="F5/8 type C" evidence="14">
    <location>
        <begin position="676"/>
        <end position="821"/>
    </location>
</feature>
<keyword evidence="4" id="KW-0378">Hydrolase</keyword>
<dbReference type="Pfam" id="PF00754">
    <property type="entry name" value="F5_F8_type_C"/>
    <property type="match status" value="3"/>
</dbReference>
<feature type="domain" description="F5/8 type C" evidence="14">
    <location>
        <begin position="235"/>
        <end position="345"/>
    </location>
</feature>
<dbReference type="PANTHER" id="PTHR31297:SF34">
    <property type="entry name" value="GLUCAN 1,3-BETA-GLUCOSIDASE 2"/>
    <property type="match status" value="1"/>
</dbReference>
<dbReference type="PANTHER" id="PTHR31297">
    <property type="entry name" value="GLUCAN ENDO-1,6-BETA-GLUCOSIDASE B"/>
    <property type="match status" value="1"/>
</dbReference>
<feature type="chain" id="PRO_5046289459" description="Exo-1,3-beta-glucanase D" evidence="13">
    <location>
        <begin position="24"/>
        <end position="822"/>
    </location>
</feature>
<evidence type="ECO:0000256" key="10">
    <source>
        <dbReference type="ARBA" id="ARBA00023316"/>
    </source>
</evidence>
<sequence>MNRRWTAAALTTLLAAATLVAMAQPAAAALGPADFLKVSGSVLKKDSGLGATTGLRGTNLGGWLTQEDWMSPLGEFAADRTGWAVTASPGHPTYGEDAARAIDGDGTTRWTTGSAMNGGEWLSVDLGALSRFNRVAFDHTEFTGGDFPRYFVVEVSGDGTAWRHAYDGPGSDAATVTTARFTPVIARHVRVRQTGAAAYWWSVGEFNVFNDKESFDPTQWTASASHGSTPAGMIDEHVASRWTTETGQAPGQWVQLDLGARMTINNVTLDSEKNTTSEDDYPRGYTVLLSGDQSNWTQVASGAGRFKATNINFPPASARFVRVVQTGTSFRWWSIGTMSVGLNGDDYDLQLTMDDRFGRAVARTIRDAHEDTWITAADLDDIAAMGLNFVRLPMGWTTFLNLDGTWKADPWGKIDWLVEELADRGLYTLLDLHTVPGGGCPWGSCGRAGVSPNEFWANAEYQTWVEDIWEAVATRYAGDPAVAGYGLINEPLVDENEDADDVAKKSAYYDRLYDAVRAVDADHVIFLGAFFDHAHITPPSLHGWTNVVYELHPYDMDHPTQWEFQNQLVSDKLNDLTGLLASPGVPVLYGEYSLYYFDDVWARWMAGLNARQQSWSNWTYKTKGTDADSQGYWGFHYNRPAPVPVINSDDAATFVRKLQRFGTGTFTRNDRLAATVAKYAGGLSTFAPVPISTTGWNASASSTGPHTGTVQGAYDGNGSTRWDTGAAQTPGQWYRVDLGAPRTIAQVTVQTPGNALGDYPRGYRLEFSMNDTTWTTVATGIGFGWKRPITVTPQTARYVRITQTGSTGYWWSIDEITMYSSY</sequence>
<dbReference type="InterPro" id="IPR017853">
    <property type="entry name" value="GH"/>
</dbReference>
<gene>
    <name evidence="15" type="ORF">ACFP1K_23450</name>
</gene>
<dbReference type="Gene3D" id="3.20.20.80">
    <property type="entry name" value="Glycosidases"/>
    <property type="match status" value="1"/>
</dbReference>
<evidence type="ECO:0000256" key="11">
    <source>
        <dbReference type="ARBA" id="ARBA00037126"/>
    </source>
</evidence>
<protein>
    <recommendedName>
        <fullName evidence="12">Exo-1,3-beta-glucanase D</fullName>
    </recommendedName>
</protein>
<keyword evidence="16" id="KW-1185">Reference proteome</keyword>
<comment type="subcellular location">
    <subcellularLocation>
        <location evidence="1">Cell membrane</location>
        <topology evidence="1">Single-pass type II membrane protein</topology>
    </subcellularLocation>
</comment>
<reference evidence="16" key="1">
    <citation type="journal article" date="2019" name="Int. J. Syst. Evol. Microbiol.">
        <title>The Global Catalogue of Microorganisms (GCM) 10K type strain sequencing project: providing services to taxonomists for standard genome sequencing and annotation.</title>
        <authorList>
            <consortium name="The Broad Institute Genomics Platform"/>
            <consortium name="The Broad Institute Genome Sequencing Center for Infectious Disease"/>
            <person name="Wu L."/>
            <person name="Ma J."/>
        </authorList>
    </citation>
    <scope>NUCLEOTIDE SEQUENCE [LARGE SCALE GENOMIC DNA]</scope>
    <source>
        <strain evidence="16">JCM 30346</strain>
    </source>
</reference>
<evidence type="ECO:0000256" key="8">
    <source>
        <dbReference type="ARBA" id="ARBA00023180"/>
    </source>
</evidence>
<evidence type="ECO:0000256" key="4">
    <source>
        <dbReference type="ARBA" id="ARBA00022801"/>
    </source>
</evidence>
<keyword evidence="6" id="KW-1133">Transmembrane helix</keyword>
<dbReference type="InterPro" id="IPR008979">
    <property type="entry name" value="Galactose-bd-like_sf"/>
</dbReference>
<accession>A0ABW1NMZ6</accession>
<keyword evidence="3" id="KW-0812">Transmembrane</keyword>
<keyword evidence="5" id="KW-0735">Signal-anchor</keyword>
<feature type="signal peptide" evidence="13">
    <location>
        <begin position="1"/>
        <end position="23"/>
    </location>
</feature>